<accession>A0ABT3WD70</accession>
<feature type="chain" id="PRO_5045053219" description="Lipoprotein" evidence="1">
    <location>
        <begin position="23"/>
        <end position="157"/>
    </location>
</feature>
<keyword evidence="3" id="KW-1185">Reference proteome</keyword>
<sequence>MMALSVHRSVLRVRSAALAVLAASLCGCNPIDQRTFDPQAGRPPKVAAPALPATPPGRPAFLQIAGGTPEDDYGPQVEKATKLALSRKRNILFIVQGMAPMQETPEAETKSLQSLTKDLVNPVASHILAAGARPIQLDMRVSSNPTIQNNMVYIYVR</sequence>
<keyword evidence="1" id="KW-0732">Signal</keyword>
<gene>
    <name evidence="2" type="ORF">NQF87_07905</name>
</gene>
<reference evidence="2" key="1">
    <citation type="submission" date="2022-07" db="EMBL/GenBank/DDBJ databases">
        <title>Bombella genomes.</title>
        <authorList>
            <person name="Harer L."/>
            <person name="Styblova S."/>
            <person name="Ehrmann M."/>
        </authorList>
    </citation>
    <scope>NUCLEOTIDE SEQUENCE</scope>
    <source>
        <strain evidence="2">TMW 2.2559</strain>
    </source>
</reference>
<evidence type="ECO:0000313" key="2">
    <source>
        <dbReference type="EMBL" id="MCX5616891.1"/>
    </source>
</evidence>
<organism evidence="2 3">
    <name type="scientific">Bombella dulcis</name>
    <dbReference type="NCBI Taxonomy" id="2967339"/>
    <lineage>
        <taxon>Bacteria</taxon>
        <taxon>Pseudomonadati</taxon>
        <taxon>Pseudomonadota</taxon>
        <taxon>Alphaproteobacteria</taxon>
        <taxon>Acetobacterales</taxon>
        <taxon>Acetobacteraceae</taxon>
        <taxon>Bombella</taxon>
    </lineage>
</organism>
<dbReference type="EMBL" id="JANIDV010000005">
    <property type="protein sequence ID" value="MCX5616891.1"/>
    <property type="molecule type" value="Genomic_DNA"/>
</dbReference>
<name>A0ABT3WD70_9PROT</name>
<feature type="signal peptide" evidence="1">
    <location>
        <begin position="1"/>
        <end position="22"/>
    </location>
</feature>
<dbReference type="Proteomes" id="UP001165633">
    <property type="component" value="Unassembled WGS sequence"/>
</dbReference>
<evidence type="ECO:0008006" key="4">
    <source>
        <dbReference type="Google" id="ProtNLM"/>
    </source>
</evidence>
<protein>
    <recommendedName>
        <fullName evidence="4">Lipoprotein</fullName>
    </recommendedName>
</protein>
<evidence type="ECO:0000313" key="3">
    <source>
        <dbReference type="Proteomes" id="UP001165633"/>
    </source>
</evidence>
<comment type="caution">
    <text evidence="2">The sequence shown here is derived from an EMBL/GenBank/DDBJ whole genome shotgun (WGS) entry which is preliminary data.</text>
</comment>
<dbReference type="RefSeq" id="WP_266127865.1">
    <property type="nucleotide sequence ID" value="NZ_JANIDV010000005.1"/>
</dbReference>
<proteinExistence type="predicted"/>
<evidence type="ECO:0000256" key="1">
    <source>
        <dbReference type="SAM" id="SignalP"/>
    </source>
</evidence>